<dbReference type="Pfam" id="PF07690">
    <property type="entry name" value="MFS_1"/>
    <property type="match status" value="1"/>
</dbReference>
<dbReference type="InterPro" id="IPR011701">
    <property type="entry name" value="MFS"/>
</dbReference>
<dbReference type="GO" id="GO:0005886">
    <property type="term" value="C:plasma membrane"/>
    <property type="evidence" value="ECO:0007669"/>
    <property type="project" value="UniProtKB-SubCell"/>
</dbReference>
<keyword evidence="8" id="KW-1185">Reference proteome</keyword>
<evidence type="ECO:0000256" key="2">
    <source>
        <dbReference type="ARBA" id="ARBA00022448"/>
    </source>
</evidence>
<dbReference type="PATRIC" id="fig|45065.4.peg.2202"/>
<dbReference type="Gene3D" id="1.20.1720.10">
    <property type="entry name" value="Multidrug resistance protein D"/>
    <property type="match status" value="1"/>
</dbReference>
<dbReference type="InterPro" id="IPR036259">
    <property type="entry name" value="MFS_trans_sf"/>
</dbReference>
<keyword evidence="4" id="KW-0812">Transmembrane</keyword>
<evidence type="ECO:0000256" key="6">
    <source>
        <dbReference type="ARBA" id="ARBA00023136"/>
    </source>
</evidence>
<dbReference type="PANTHER" id="PTHR42718:SF46">
    <property type="entry name" value="BLR6921 PROTEIN"/>
    <property type="match status" value="1"/>
</dbReference>
<proteinExistence type="predicted"/>
<dbReference type="PANTHER" id="PTHR42718">
    <property type="entry name" value="MAJOR FACILITATOR SUPERFAMILY MULTIDRUG TRANSPORTER MFSC"/>
    <property type="match status" value="1"/>
</dbReference>
<keyword evidence="3" id="KW-1003">Cell membrane</keyword>
<comment type="caution">
    <text evidence="7">The sequence shown here is derived from an EMBL/GenBank/DDBJ whole genome shotgun (WGS) entry which is preliminary data.</text>
</comment>
<dbReference type="GO" id="GO:0022857">
    <property type="term" value="F:transmembrane transporter activity"/>
    <property type="evidence" value="ECO:0007669"/>
    <property type="project" value="InterPro"/>
</dbReference>
<dbReference type="Proteomes" id="UP000054785">
    <property type="component" value="Unassembled WGS sequence"/>
</dbReference>
<evidence type="ECO:0000313" key="7">
    <source>
        <dbReference type="EMBL" id="KTC97367.1"/>
    </source>
</evidence>
<dbReference type="STRING" id="45065.Lgee_2028"/>
<evidence type="ECO:0000256" key="5">
    <source>
        <dbReference type="ARBA" id="ARBA00022989"/>
    </source>
</evidence>
<keyword evidence="2" id="KW-0813">Transport</keyword>
<evidence type="ECO:0000256" key="4">
    <source>
        <dbReference type="ARBA" id="ARBA00022692"/>
    </source>
</evidence>
<dbReference type="EMBL" id="LNYC01000072">
    <property type="protein sequence ID" value="KTC97367.1"/>
    <property type="molecule type" value="Genomic_DNA"/>
</dbReference>
<evidence type="ECO:0000256" key="3">
    <source>
        <dbReference type="ARBA" id="ARBA00022475"/>
    </source>
</evidence>
<keyword evidence="6" id="KW-0472">Membrane</keyword>
<dbReference type="SUPFAM" id="SSF103473">
    <property type="entry name" value="MFS general substrate transporter"/>
    <property type="match status" value="1"/>
</dbReference>
<evidence type="ECO:0000256" key="1">
    <source>
        <dbReference type="ARBA" id="ARBA00004651"/>
    </source>
</evidence>
<keyword evidence="5" id="KW-1133">Transmembrane helix</keyword>
<dbReference type="RefSeq" id="WP_028385681.1">
    <property type="nucleotide sequence ID" value="NZ_CAAAHN010000002.1"/>
</dbReference>
<dbReference type="Gene3D" id="1.20.1250.20">
    <property type="entry name" value="MFS general substrate transporter like domains"/>
    <property type="match status" value="1"/>
</dbReference>
<sequence length="461" mass="50231">MNPERIVPWVVSMAFFMEALDSTVLNTAIPAMAQSLSVDPVNLKVALISYLLSLAIFIPISGWIADKYGAKPVMTLALSIFTLTSLWCGFAHNMTELVIARFFQGIGGALSLPVGRLLVVRVFGATRLLAVMSHVIMVGAVGLMLGPVLGGLITHYFDWRWIFWVNIPVGLFAVWLACRGLPRIAPQPVLPLDIPGFLLFGIGLGGMTFGLSLLSESSVPWRFVLLVSVVTVLCMALYIVHSRNRENAIVNLRLFHYRTFRVSVFASLFSRLGFGGVPFLLPLLLQIGFGFSPQMAGLLLAPTALGVVCAKPASLWLLRALGYRRLLLMNTFCAGCMIILMGRVMPDSPLYLIAALTMVYGFFVSLQYTAINSLPYSEIPSEIVSSATSILSTLQQLAQSFGVGFAALCIRFFAPVETNLQALDPAIFRHTFLIIGAVTVASMVLYLRLQSGDGEKMLSPP</sequence>
<dbReference type="OrthoDB" id="9812221at2"/>
<reference evidence="7 8" key="1">
    <citation type="submission" date="2015-11" db="EMBL/GenBank/DDBJ databases">
        <title>Genomic analysis of 38 Legionella species identifies large and diverse effector repertoires.</title>
        <authorList>
            <person name="Burstein D."/>
            <person name="Amaro F."/>
            <person name="Zusman T."/>
            <person name="Lifshitz Z."/>
            <person name="Cohen O."/>
            <person name="Gilbert J.A."/>
            <person name="Pupko T."/>
            <person name="Shuman H.A."/>
            <person name="Segal G."/>
        </authorList>
    </citation>
    <scope>NUCLEOTIDE SEQUENCE [LARGE SCALE GENOMIC DNA]</scope>
    <source>
        <strain evidence="7 8">ATCC 49504</strain>
    </source>
</reference>
<dbReference type="PROSITE" id="PS50850">
    <property type="entry name" value="MFS"/>
    <property type="match status" value="1"/>
</dbReference>
<dbReference type="PRINTS" id="PR01036">
    <property type="entry name" value="TCRTETB"/>
</dbReference>
<protein>
    <submittedName>
        <fullName evidence="7">Multidrug efflux protein</fullName>
    </submittedName>
</protein>
<comment type="subcellular location">
    <subcellularLocation>
        <location evidence="1">Cell membrane</location>
        <topology evidence="1">Multi-pass membrane protein</topology>
    </subcellularLocation>
</comment>
<dbReference type="AlphaFoldDB" id="A0A0W0TP38"/>
<evidence type="ECO:0000313" key="8">
    <source>
        <dbReference type="Proteomes" id="UP000054785"/>
    </source>
</evidence>
<accession>A0A0W0TP38</accession>
<organism evidence="7 8">
    <name type="scientific">Legionella geestiana</name>
    <dbReference type="NCBI Taxonomy" id="45065"/>
    <lineage>
        <taxon>Bacteria</taxon>
        <taxon>Pseudomonadati</taxon>
        <taxon>Pseudomonadota</taxon>
        <taxon>Gammaproteobacteria</taxon>
        <taxon>Legionellales</taxon>
        <taxon>Legionellaceae</taxon>
        <taxon>Legionella</taxon>
    </lineage>
</organism>
<name>A0A0W0TP38_9GAMM</name>
<dbReference type="InterPro" id="IPR020846">
    <property type="entry name" value="MFS_dom"/>
</dbReference>
<gene>
    <name evidence="7" type="ORF">Lgee_2028</name>
</gene>